<feature type="region of interest" description="Disordered" evidence="1">
    <location>
        <begin position="74"/>
        <end position="122"/>
    </location>
</feature>
<organism evidence="2 3">
    <name type="scientific">Mycolicibacterium fortuitum</name>
    <name type="common">Mycobacterium fortuitum</name>
    <dbReference type="NCBI Taxonomy" id="1766"/>
    <lineage>
        <taxon>Bacteria</taxon>
        <taxon>Bacillati</taxon>
        <taxon>Actinomycetota</taxon>
        <taxon>Actinomycetes</taxon>
        <taxon>Mycobacteriales</taxon>
        <taxon>Mycobacteriaceae</taxon>
        <taxon>Mycolicibacterium</taxon>
    </lineage>
</organism>
<dbReference type="Proteomes" id="UP000255389">
    <property type="component" value="Unassembled WGS sequence"/>
</dbReference>
<protein>
    <submittedName>
        <fullName evidence="2">Uncharacterized protein</fullName>
    </submittedName>
</protein>
<accession>A0A378UUD4</accession>
<dbReference type="EMBL" id="UGQY01000002">
    <property type="protein sequence ID" value="STZ87817.1"/>
    <property type="molecule type" value="Genomic_DNA"/>
</dbReference>
<reference evidence="2 3" key="1">
    <citation type="submission" date="2018-06" db="EMBL/GenBank/DDBJ databases">
        <authorList>
            <consortium name="Pathogen Informatics"/>
            <person name="Doyle S."/>
        </authorList>
    </citation>
    <scope>NUCLEOTIDE SEQUENCE [LARGE SCALE GENOMIC DNA]</scope>
    <source>
        <strain evidence="2 3">NCTC1542</strain>
    </source>
</reference>
<sequence>MLERLLGARFTRVRAEALAGLVQIGHPEAGESLLADRSAAVRATAQWAVRRAAGTRPNVTGSCSCRLTTQRCAGSSRGSASAARSMTRSRSAAISGMPGRGYARSGTCHAPPGRPAREDRGMLTDPAPIVVRAALAALRGQPQLPPTDLLWELLQADQPRHVRRAAFSLLVGRGNWTRIEADLRSVVDVDDNLRAHASTDLSGWLDREASTAYRCRTRPPSIAWAAHRCCGTEHRCPRGPPASLAPGLSD</sequence>
<feature type="compositionally biased region" description="Low complexity" evidence="1">
    <location>
        <begin position="74"/>
        <end position="95"/>
    </location>
</feature>
<evidence type="ECO:0000256" key="1">
    <source>
        <dbReference type="SAM" id="MobiDB-lite"/>
    </source>
</evidence>
<gene>
    <name evidence="2" type="ORF">NCTC1542_02589</name>
</gene>
<evidence type="ECO:0000313" key="2">
    <source>
        <dbReference type="EMBL" id="STZ87817.1"/>
    </source>
</evidence>
<proteinExistence type="predicted"/>
<name>A0A378UUD4_MYCFO</name>
<dbReference type="AlphaFoldDB" id="A0A378UUD4"/>
<evidence type="ECO:0000313" key="3">
    <source>
        <dbReference type="Proteomes" id="UP000255389"/>
    </source>
</evidence>